<evidence type="ECO:0000313" key="1">
    <source>
        <dbReference type="EMBL" id="KAK1146095.1"/>
    </source>
</evidence>
<evidence type="ECO:0000313" key="2">
    <source>
        <dbReference type="Proteomes" id="UP001177260"/>
    </source>
</evidence>
<name>A0ACC3B6R6_9EURO</name>
<sequence length="328" mass="37055">MKAFGKRNRPESGNRCRGSFSLYDAVLIMYIEKRLVPSMGEFSHILLIHALYHRMWEVGDYFRRPLSFWNPTAKKQSREAAIPTGSVWLPGIPSYSKWRNSACDCLDILHWTANSITAKAGGFEHPTFLHLHEARIVLLAPFHEIRSLATSLATGKVHWNGRQQAIEWHYIQRWIKHDQYKARLAVIHAGTSLWHIQRYSTNAFHEPVAAFLAILTLWAYGLCHPQVWPEAGGSYAGSMRRPSNEPSSVQLDRPCDDELVQMFVREGQVMRGNITGVGDICSPDGPKRILRAGCAILAGINSWGISKQFMVTFVKLAEAMSQQASVVN</sequence>
<organism evidence="1 2">
    <name type="scientific">Aspergillus melleus</name>
    <dbReference type="NCBI Taxonomy" id="138277"/>
    <lineage>
        <taxon>Eukaryota</taxon>
        <taxon>Fungi</taxon>
        <taxon>Dikarya</taxon>
        <taxon>Ascomycota</taxon>
        <taxon>Pezizomycotina</taxon>
        <taxon>Eurotiomycetes</taxon>
        <taxon>Eurotiomycetidae</taxon>
        <taxon>Eurotiales</taxon>
        <taxon>Aspergillaceae</taxon>
        <taxon>Aspergillus</taxon>
        <taxon>Aspergillus subgen. Circumdati</taxon>
    </lineage>
</organism>
<proteinExistence type="predicted"/>
<accession>A0ACC3B6R6</accession>
<keyword evidence="2" id="KW-1185">Reference proteome</keyword>
<comment type="caution">
    <text evidence="1">The sequence shown here is derived from an EMBL/GenBank/DDBJ whole genome shotgun (WGS) entry which is preliminary data.</text>
</comment>
<protein>
    <submittedName>
        <fullName evidence="1">Uncharacterized protein</fullName>
    </submittedName>
</protein>
<gene>
    <name evidence="1" type="ORF">N8T08_003743</name>
</gene>
<reference evidence="1 2" key="1">
    <citation type="journal article" date="2023" name="ACS Omega">
        <title>Identification of the Neoaspergillic Acid Biosynthesis Gene Cluster by Establishing an In Vitro CRISPR-Ribonucleoprotein Genetic System in Aspergillus melleus.</title>
        <authorList>
            <person name="Yuan B."/>
            <person name="Grau M.F."/>
            <person name="Murata R.M."/>
            <person name="Torok T."/>
            <person name="Venkateswaran K."/>
            <person name="Stajich J.E."/>
            <person name="Wang C.C.C."/>
        </authorList>
    </citation>
    <scope>NUCLEOTIDE SEQUENCE [LARGE SCALE GENOMIC DNA]</scope>
    <source>
        <strain evidence="1 2">IMV 1140</strain>
    </source>
</reference>
<dbReference type="EMBL" id="JAOPJF010000020">
    <property type="protein sequence ID" value="KAK1146095.1"/>
    <property type="molecule type" value="Genomic_DNA"/>
</dbReference>
<dbReference type="Proteomes" id="UP001177260">
    <property type="component" value="Unassembled WGS sequence"/>
</dbReference>